<organism evidence="1 2">
    <name type="scientific">Araneus ventricosus</name>
    <name type="common">Orbweaver spider</name>
    <name type="synonym">Epeira ventricosa</name>
    <dbReference type="NCBI Taxonomy" id="182803"/>
    <lineage>
        <taxon>Eukaryota</taxon>
        <taxon>Metazoa</taxon>
        <taxon>Ecdysozoa</taxon>
        <taxon>Arthropoda</taxon>
        <taxon>Chelicerata</taxon>
        <taxon>Arachnida</taxon>
        <taxon>Araneae</taxon>
        <taxon>Araneomorphae</taxon>
        <taxon>Entelegynae</taxon>
        <taxon>Araneoidea</taxon>
        <taxon>Araneidae</taxon>
        <taxon>Araneus</taxon>
    </lineage>
</organism>
<comment type="caution">
    <text evidence="1">The sequence shown here is derived from an EMBL/GenBank/DDBJ whole genome shotgun (WGS) entry which is preliminary data.</text>
</comment>
<gene>
    <name evidence="1" type="ORF">AVEN_166197_1</name>
</gene>
<name>A0A4Y2DB36_ARAVE</name>
<dbReference type="EMBL" id="BGPR01000337">
    <property type="protein sequence ID" value="GBM14012.1"/>
    <property type="molecule type" value="Genomic_DNA"/>
</dbReference>
<sequence>MGLEMDNNNIGELVEEYSQELTTEKLMELHWVSQQEAVEKSLSEEEKNRKEDLSSVLAVKQCRKVDETSRSNPAHSRGKIIT</sequence>
<dbReference type="AlphaFoldDB" id="A0A4Y2DB36"/>
<reference evidence="1 2" key="1">
    <citation type="journal article" date="2019" name="Sci. Rep.">
        <title>Orb-weaving spider Araneus ventricosus genome elucidates the spidroin gene catalogue.</title>
        <authorList>
            <person name="Kono N."/>
            <person name="Nakamura H."/>
            <person name="Ohtoshi R."/>
            <person name="Moran D.A.P."/>
            <person name="Shinohara A."/>
            <person name="Yoshida Y."/>
            <person name="Fujiwara M."/>
            <person name="Mori M."/>
            <person name="Tomita M."/>
            <person name="Arakawa K."/>
        </authorList>
    </citation>
    <scope>NUCLEOTIDE SEQUENCE [LARGE SCALE GENOMIC DNA]</scope>
</reference>
<proteinExistence type="predicted"/>
<dbReference type="Proteomes" id="UP000499080">
    <property type="component" value="Unassembled WGS sequence"/>
</dbReference>
<protein>
    <submittedName>
        <fullName evidence="1">Uncharacterized protein</fullName>
    </submittedName>
</protein>
<evidence type="ECO:0000313" key="1">
    <source>
        <dbReference type="EMBL" id="GBM14012.1"/>
    </source>
</evidence>
<keyword evidence="2" id="KW-1185">Reference proteome</keyword>
<evidence type="ECO:0000313" key="2">
    <source>
        <dbReference type="Proteomes" id="UP000499080"/>
    </source>
</evidence>
<accession>A0A4Y2DB36</accession>